<protein>
    <submittedName>
        <fullName evidence="3">Uncharacterized protein</fullName>
    </submittedName>
</protein>
<evidence type="ECO:0000313" key="3">
    <source>
        <dbReference type="EMBL" id="QJB01915.1"/>
    </source>
</evidence>
<organism evidence="3">
    <name type="scientific">viral metagenome</name>
    <dbReference type="NCBI Taxonomy" id="1070528"/>
    <lineage>
        <taxon>unclassified sequences</taxon>
        <taxon>metagenomes</taxon>
        <taxon>organismal metagenomes</taxon>
    </lineage>
</organism>
<evidence type="ECO:0000256" key="1">
    <source>
        <dbReference type="SAM" id="MobiDB-lite"/>
    </source>
</evidence>
<sequence length="86" mass="9237">MEYVWKGDNKLCIPGMGKIIPGGSVDLDERTLKIPGVVKLIADGMLGVKEQPAAPEEVPQEETPVAEPEVPASEMSGRPKPKGSRR</sequence>
<feature type="compositionally biased region" description="Low complexity" evidence="1">
    <location>
        <begin position="51"/>
        <end position="72"/>
    </location>
</feature>
<dbReference type="EMBL" id="MT143744">
    <property type="protein sequence ID" value="QJB01915.1"/>
    <property type="molecule type" value="Genomic_DNA"/>
</dbReference>
<gene>
    <name evidence="2" type="ORF">MM171A00913_0009</name>
    <name evidence="3" type="ORF">MM171B01748_0008</name>
</gene>
<name>A0A6M3M8I2_9ZZZZ</name>
<proteinExistence type="predicted"/>
<evidence type="ECO:0000313" key="2">
    <source>
        <dbReference type="EMBL" id="QJA99742.1"/>
    </source>
</evidence>
<reference evidence="3" key="1">
    <citation type="submission" date="2020-03" db="EMBL/GenBank/DDBJ databases">
        <title>The deep terrestrial virosphere.</title>
        <authorList>
            <person name="Holmfeldt K."/>
            <person name="Nilsson E."/>
            <person name="Simone D."/>
            <person name="Lopez-Fernandez M."/>
            <person name="Wu X."/>
            <person name="de Brujin I."/>
            <person name="Lundin D."/>
            <person name="Andersson A."/>
            <person name="Bertilsson S."/>
            <person name="Dopson M."/>
        </authorList>
    </citation>
    <scope>NUCLEOTIDE SEQUENCE</scope>
    <source>
        <strain evidence="2">MM171A00913</strain>
        <strain evidence="3">MM171B01748</strain>
    </source>
</reference>
<accession>A0A6M3M8I2</accession>
<feature type="region of interest" description="Disordered" evidence="1">
    <location>
        <begin position="51"/>
        <end position="86"/>
    </location>
</feature>
<dbReference type="AlphaFoldDB" id="A0A6M3M8I2"/>
<dbReference type="EMBL" id="MT143665">
    <property type="protein sequence ID" value="QJA99742.1"/>
    <property type="molecule type" value="Genomic_DNA"/>
</dbReference>